<accession>A0A397Q4N6</accession>
<feature type="transmembrane region" description="Helical" evidence="15">
    <location>
        <begin position="12"/>
        <end position="31"/>
    </location>
</feature>
<keyword evidence="18" id="KW-1185">Reference proteome</keyword>
<evidence type="ECO:0000256" key="1">
    <source>
        <dbReference type="ARBA" id="ARBA00004382"/>
    </source>
</evidence>
<dbReference type="OrthoDB" id="9768393at2"/>
<evidence type="ECO:0000256" key="11">
    <source>
        <dbReference type="ARBA" id="ARBA00038408"/>
    </source>
</evidence>
<comment type="similarity">
    <text evidence="11">Belongs to the PpiD chaperone family.</text>
</comment>
<dbReference type="InterPro" id="IPR046357">
    <property type="entry name" value="PPIase_dom_sf"/>
</dbReference>
<organism evidence="17 18">
    <name type="scientific">Dichotomicrobium thermohalophilum</name>
    <dbReference type="NCBI Taxonomy" id="933063"/>
    <lineage>
        <taxon>Bacteria</taxon>
        <taxon>Pseudomonadati</taxon>
        <taxon>Pseudomonadota</taxon>
        <taxon>Alphaproteobacteria</taxon>
        <taxon>Hyphomicrobiales</taxon>
        <taxon>Hyphomicrobiaceae</taxon>
        <taxon>Dichotomicrobium</taxon>
    </lineage>
</organism>
<keyword evidence="6 15" id="KW-1133">Transmembrane helix</keyword>
<evidence type="ECO:0000256" key="4">
    <source>
        <dbReference type="ARBA" id="ARBA00022519"/>
    </source>
</evidence>
<keyword evidence="7 15" id="KW-0472">Membrane</keyword>
<keyword evidence="4" id="KW-0997">Cell inner membrane</keyword>
<dbReference type="SUPFAM" id="SSF54534">
    <property type="entry name" value="FKBP-like"/>
    <property type="match status" value="1"/>
</dbReference>
<dbReference type="InterPro" id="IPR027304">
    <property type="entry name" value="Trigger_fact/SurA_dom_sf"/>
</dbReference>
<evidence type="ECO:0000259" key="16">
    <source>
        <dbReference type="PROSITE" id="PS50198"/>
    </source>
</evidence>
<evidence type="ECO:0000256" key="6">
    <source>
        <dbReference type="ARBA" id="ARBA00022989"/>
    </source>
</evidence>
<evidence type="ECO:0000256" key="12">
    <source>
        <dbReference type="ARBA" id="ARBA00040743"/>
    </source>
</evidence>
<evidence type="ECO:0000256" key="13">
    <source>
        <dbReference type="ARBA" id="ARBA00042775"/>
    </source>
</evidence>
<comment type="subcellular location">
    <subcellularLocation>
        <location evidence="1">Cell inner membrane</location>
        <topology evidence="1">Single-pass type II membrane protein</topology>
        <orientation evidence="1">Periplasmic side</orientation>
    </subcellularLocation>
</comment>
<gene>
    <name evidence="17" type="ORF">BXY53_1556</name>
</gene>
<keyword evidence="5 15" id="KW-0812">Transmembrane</keyword>
<evidence type="ECO:0000256" key="2">
    <source>
        <dbReference type="ARBA" id="ARBA00018370"/>
    </source>
</evidence>
<dbReference type="AlphaFoldDB" id="A0A397Q4N6"/>
<dbReference type="GO" id="GO:0005886">
    <property type="term" value="C:plasma membrane"/>
    <property type="evidence" value="ECO:0007669"/>
    <property type="project" value="UniProtKB-SubCell"/>
</dbReference>
<name>A0A397Q4N6_9HYPH</name>
<feature type="domain" description="PpiC" evidence="16">
    <location>
        <begin position="266"/>
        <end position="353"/>
    </location>
</feature>
<reference evidence="17 18" key="1">
    <citation type="submission" date="2018-08" db="EMBL/GenBank/DDBJ databases">
        <title>Genomic Encyclopedia of Archaeal and Bacterial Type Strains, Phase II (KMG-II): from individual species to whole genera.</title>
        <authorList>
            <person name="Goeker M."/>
        </authorList>
    </citation>
    <scope>NUCLEOTIDE SEQUENCE [LARGE SCALE GENOMIC DNA]</scope>
    <source>
        <strain evidence="17 18">DSM 5002</strain>
    </source>
</reference>
<evidence type="ECO:0000256" key="3">
    <source>
        <dbReference type="ARBA" id="ARBA00022475"/>
    </source>
</evidence>
<dbReference type="PANTHER" id="PTHR47529:SF1">
    <property type="entry name" value="PERIPLASMIC CHAPERONE PPID"/>
    <property type="match status" value="1"/>
</dbReference>
<evidence type="ECO:0000256" key="8">
    <source>
        <dbReference type="ARBA" id="ARBA00023186"/>
    </source>
</evidence>
<evidence type="ECO:0000256" key="15">
    <source>
        <dbReference type="SAM" id="Phobius"/>
    </source>
</evidence>
<dbReference type="PROSITE" id="PS50198">
    <property type="entry name" value="PPIC_PPIASE_2"/>
    <property type="match status" value="1"/>
</dbReference>
<dbReference type="PANTHER" id="PTHR47529">
    <property type="entry name" value="PEPTIDYL-PROLYL CIS-TRANS ISOMERASE D"/>
    <property type="match status" value="1"/>
</dbReference>
<comment type="caution">
    <text evidence="17">The sequence shown here is derived from an EMBL/GenBank/DDBJ whole genome shotgun (WGS) entry which is preliminary data.</text>
</comment>
<evidence type="ECO:0000313" key="17">
    <source>
        <dbReference type="EMBL" id="RIA56450.1"/>
    </source>
</evidence>
<keyword evidence="14 17" id="KW-0413">Isomerase</keyword>
<dbReference type="Pfam" id="PF13145">
    <property type="entry name" value="Rotamase_2"/>
    <property type="match status" value="1"/>
</dbReference>
<evidence type="ECO:0000256" key="7">
    <source>
        <dbReference type="ARBA" id="ARBA00023136"/>
    </source>
</evidence>
<keyword evidence="14" id="KW-0697">Rotamase</keyword>
<dbReference type="RefSeq" id="WP_119061242.1">
    <property type="nucleotide sequence ID" value="NZ_QXDF01000001.1"/>
</dbReference>
<dbReference type="Pfam" id="PF13624">
    <property type="entry name" value="SurA_N_3"/>
    <property type="match status" value="1"/>
</dbReference>
<protein>
    <recommendedName>
        <fullName evidence="2">Parvulin-like PPIase</fullName>
    </recommendedName>
    <alternativeName>
        <fullName evidence="9">Peptidyl-prolyl cis-trans isomerase plp</fullName>
    </alternativeName>
    <alternativeName>
        <fullName evidence="12">Periplasmic chaperone PpiD</fullName>
    </alternativeName>
    <alternativeName>
        <fullName evidence="13">Periplasmic folding chaperone</fullName>
    </alternativeName>
    <alternativeName>
        <fullName evidence="10">Rotamase plp</fullName>
    </alternativeName>
</protein>
<evidence type="ECO:0000256" key="10">
    <source>
        <dbReference type="ARBA" id="ARBA00031484"/>
    </source>
</evidence>
<evidence type="ECO:0000256" key="5">
    <source>
        <dbReference type="ARBA" id="ARBA00022692"/>
    </source>
</evidence>
<dbReference type="Gene3D" id="3.10.50.40">
    <property type="match status" value="1"/>
</dbReference>
<evidence type="ECO:0000313" key="18">
    <source>
        <dbReference type="Proteomes" id="UP000266273"/>
    </source>
</evidence>
<sequence>MLDNIRKNASGWLAKILIGLLIVSFAVWGLADQFSGGNTQVLAKVEGQEIPLEQFRQAYQNQINALSRQQGERITTQEAREAGLPDMVLEQIVNAALLDAHARRLGLSVSDEAVTQSVVQNPLFRDASGEFSRAQFERVLQFSNLSEAALLAQERDALVRSQVVETVSQTPGVPDTLVAAMNRYQNETRVITYFNVGPEAIEERPEPTESKLRSYYDDNTDRFLAPETREVAVLDVTPAALVDRVDVTDDQVRADYEARRDQYVQPERRDIQQIVFPDLPAAQAGYEALQSGTDFMAVAKQQGMSEADTELGTLTKADIPDDKIAQAAFALEEGAYSEPVEGSFTTVILKVNEVMPGKSRSYEEVKDEIRQELTERAAAERIIDLRGAIEDERAAGAPLSEIAEKFELPYKTVTLDRSGDAPDGSTAPHPADLAQFREAVFASDVGIDEELIEKPGGGLLWYEVLAINPATERPFAEVKNEVEEAWRADQLRQAIVAKADALGEKARAGKPMEQLAQEVGAELSRTDAIKRNARVSDLSSAAVGRAFTLPREGVATASAPNAPAQSVFKVKEIKTPAPPTGEEAEQLRTALRNGIDNDLAQQYLSGLRTSFDYTVNREVLNQTFGL</sequence>
<dbReference type="InterPro" id="IPR000297">
    <property type="entry name" value="PPIase_PpiC"/>
</dbReference>
<dbReference type="Gene3D" id="1.10.4030.10">
    <property type="entry name" value="Porin chaperone SurA, peptide-binding domain"/>
    <property type="match status" value="1"/>
</dbReference>
<dbReference type="EMBL" id="QXDF01000001">
    <property type="protein sequence ID" value="RIA56450.1"/>
    <property type="molecule type" value="Genomic_DNA"/>
</dbReference>
<evidence type="ECO:0000256" key="14">
    <source>
        <dbReference type="PROSITE-ProRule" id="PRU00278"/>
    </source>
</evidence>
<dbReference type="Proteomes" id="UP000266273">
    <property type="component" value="Unassembled WGS sequence"/>
</dbReference>
<keyword evidence="8" id="KW-0143">Chaperone</keyword>
<dbReference type="GO" id="GO:0003755">
    <property type="term" value="F:peptidyl-prolyl cis-trans isomerase activity"/>
    <property type="evidence" value="ECO:0007669"/>
    <property type="project" value="UniProtKB-KW"/>
</dbReference>
<evidence type="ECO:0000256" key="9">
    <source>
        <dbReference type="ARBA" id="ARBA00030642"/>
    </source>
</evidence>
<keyword evidence="3" id="KW-1003">Cell membrane</keyword>
<proteinExistence type="inferred from homology"/>
<dbReference type="InterPro" id="IPR052029">
    <property type="entry name" value="PpiD_chaperone"/>
</dbReference>
<dbReference type="SUPFAM" id="SSF109998">
    <property type="entry name" value="Triger factor/SurA peptide-binding domain-like"/>
    <property type="match status" value="1"/>
</dbReference>